<dbReference type="EMBL" id="VSSQ01096072">
    <property type="protein sequence ID" value="MPN39956.1"/>
    <property type="molecule type" value="Genomic_DNA"/>
</dbReference>
<accession>A0A645HN11</accession>
<reference evidence="1" key="1">
    <citation type="submission" date="2019-08" db="EMBL/GenBank/DDBJ databases">
        <authorList>
            <person name="Kucharzyk K."/>
            <person name="Murdoch R.W."/>
            <person name="Higgins S."/>
            <person name="Loffler F."/>
        </authorList>
    </citation>
    <scope>NUCLEOTIDE SEQUENCE</scope>
</reference>
<dbReference type="AlphaFoldDB" id="A0A645HN11"/>
<sequence>MKLYGVINILLAYDRSALDIGIPKNGQYVLMSEFTDKPFVRGMKSTQPENLLHNFKLLDEVVRKLSGQS</sequence>
<name>A0A645HN11_9ZZZZ</name>
<organism evidence="1">
    <name type="scientific">bioreactor metagenome</name>
    <dbReference type="NCBI Taxonomy" id="1076179"/>
    <lineage>
        <taxon>unclassified sequences</taxon>
        <taxon>metagenomes</taxon>
        <taxon>ecological metagenomes</taxon>
    </lineage>
</organism>
<gene>
    <name evidence="1" type="ORF">SDC9_187490</name>
</gene>
<comment type="caution">
    <text evidence="1">The sequence shown here is derived from an EMBL/GenBank/DDBJ whole genome shotgun (WGS) entry which is preliminary data.</text>
</comment>
<proteinExistence type="predicted"/>
<protein>
    <submittedName>
        <fullName evidence="1">Uncharacterized protein</fullName>
    </submittedName>
</protein>
<evidence type="ECO:0000313" key="1">
    <source>
        <dbReference type="EMBL" id="MPN39956.1"/>
    </source>
</evidence>